<accession>A0A3N3DUG1</accession>
<dbReference type="Gene3D" id="2.60.120.10">
    <property type="entry name" value="Jelly Rolls"/>
    <property type="match status" value="1"/>
</dbReference>
<evidence type="ECO:0000313" key="2">
    <source>
        <dbReference type="EMBL" id="ROV58127.1"/>
    </source>
</evidence>
<dbReference type="EMBL" id="RKIK01000092">
    <property type="protein sequence ID" value="ROV58127.1"/>
    <property type="molecule type" value="Genomic_DNA"/>
</dbReference>
<dbReference type="RefSeq" id="WP_123783386.1">
    <property type="nucleotide sequence ID" value="NZ_RKIK01000092.1"/>
</dbReference>
<sequence length="220" mass="24832">MTTLINADFDQRVVVRPHEYQWVASPMAGVERMMLDRVGDEIARATSLVRYAPNSMFSAHTHGGGEEFYVLEGIFSDEHGDYSAGSYVRNPIGTAHTPRIGVEGATIFVKLHQFNQQDAQPVNLNTHQQPWRQGLVDGLEVMPLHEFESEHVALVKWAPNTQFNAHQHWGGEEIFVLEGVFCDEFGEYPAGTWIRSPHLSQHKPFTKEHGALIYVKTGHL</sequence>
<evidence type="ECO:0000313" key="3">
    <source>
        <dbReference type="Proteomes" id="UP000278792"/>
    </source>
</evidence>
<name>A0A3N3DUG1_9VIBR</name>
<dbReference type="InterPro" id="IPR014710">
    <property type="entry name" value="RmlC-like_jellyroll"/>
</dbReference>
<dbReference type="CDD" id="cd20303">
    <property type="entry name" value="cupin_ChrR_1"/>
    <property type="match status" value="2"/>
</dbReference>
<dbReference type="Pfam" id="PF12973">
    <property type="entry name" value="Cupin_7"/>
    <property type="match status" value="2"/>
</dbReference>
<dbReference type="SUPFAM" id="SSF51182">
    <property type="entry name" value="RmlC-like cupins"/>
    <property type="match status" value="2"/>
</dbReference>
<dbReference type="AlphaFoldDB" id="A0A3N3DUG1"/>
<protein>
    <submittedName>
        <fullName evidence="2">Cupin</fullName>
    </submittedName>
</protein>
<reference evidence="2 3" key="1">
    <citation type="submission" date="2018-11" db="EMBL/GenBank/DDBJ databases">
        <title>Vibrio ponticus strain CAIM 1751 pathogenic for the snapper Lutjanus guttatus.</title>
        <authorList>
            <person name="Soto-Rodriguez S."/>
            <person name="Lozano-Olvera R."/>
            <person name="Gomez-Gil B."/>
        </authorList>
    </citation>
    <scope>NUCLEOTIDE SEQUENCE [LARGE SCALE GENOMIC DNA]</scope>
    <source>
        <strain evidence="2 3">CAIM 1751</strain>
    </source>
</reference>
<dbReference type="InterPro" id="IPR025979">
    <property type="entry name" value="ChrR-like_cupin_dom"/>
</dbReference>
<organism evidence="2 3">
    <name type="scientific">Vibrio ponticus</name>
    <dbReference type="NCBI Taxonomy" id="265668"/>
    <lineage>
        <taxon>Bacteria</taxon>
        <taxon>Pseudomonadati</taxon>
        <taxon>Pseudomonadota</taxon>
        <taxon>Gammaproteobacteria</taxon>
        <taxon>Vibrionales</taxon>
        <taxon>Vibrionaceae</taxon>
        <taxon>Vibrio</taxon>
    </lineage>
</organism>
<dbReference type="Proteomes" id="UP000278792">
    <property type="component" value="Unassembled WGS sequence"/>
</dbReference>
<evidence type="ECO:0000259" key="1">
    <source>
        <dbReference type="Pfam" id="PF12973"/>
    </source>
</evidence>
<feature type="domain" description="ChrR-like cupin" evidence="1">
    <location>
        <begin position="122"/>
        <end position="220"/>
    </location>
</feature>
<dbReference type="InterPro" id="IPR011051">
    <property type="entry name" value="RmlC_Cupin_sf"/>
</dbReference>
<proteinExistence type="predicted"/>
<comment type="caution">
    <text evidence="2">The sequence shown here is derived from an EMBL/GenBank/DDBJ whole genome shotgun (WGS) entry which is preliminary data.</text>
</comment>
<gene>
    <name evidence="2" type="ORF">EGH82_19940</name>
</gene>
<feature type="domain" description="ChrR-like cupin" evidence="1">
    <location>
        <begin position="11"/>
        <end position="114"/>
    </location>
</feature>